<proteinExistence type="predicted"/>
<reference evidence="3 4" key="1">
    <citation type="submission" date="2024-09" db="EMBL/GenBank/DDBJ databases">
        <authorList>
            <person name="Sun Q."/>
            <person name="Mori K."/>
        </authorList>
    </citation>
    <scope>NUCLEOTIDE SEQUENCE [LARGE SCALE GENOMIC DNA]</scope>
    <source>
        <strain evidence="3 4">TBRC 5777</strain>
    </source>
</reference>
<keyword evidence="2" id="KW-0732">Signal</keyword>
<evidence type="ECO:0000256" key="1">
    <source>
        <dbReference type="SAM" id="MobiDB-lite"/>
    </source>
</evidence>
<sequence>MMPSRFLLAGLVSAFVGAASPVFAQGACLQPAEKTAFDVRALQSQMMVVALSCKHEDVYNAFVTRYSSQLSSAIKVIDASYRRAGGQKAMDGYITNMANQQSQEGIRMGSRFCGNSAELMQSAMAAPVEPAALAKVTEDNNLSNPHGRSECTGSAVTAAKPERPAARPARVRSVSTHR</sequence>
<comment type="caution">
    <text evidence="3">The sequence shown here is derived from an EMBL/GenBank/DDBJ whole genome shotgun (WGS) entry which is preliminary data.</text>
</comment>
<dbReference type="Proteomes" id="UP001589865">
    <property type="component" value="Unassembled WGS sequence"/>
</dbReference>
<dbReference type="RefSeq" id="WP_377044623.1">
    <property type="nucleotide sequence ID" value="NZ_JBHLUN010000008.1"/>
</dbReference>
<accession>A0ABV6JT10</accession>
<feature type="chain" id="PRO_5046751602" description="TIGR02301 family protein" evidence="2">
    <location>
        <begin position="25"/>
        <end position="178"/>
    </location>
</feature>
<feature type="compositionally biased region" description="Polar residues" evidence="1">
    <location>
        <begin position="139"/>
        <end position="155"/>
    </location>
</feature>
<feature type="region of interest" description="Disordered" evidence="1">
    <location>
        <begin position="139"/>
        <end position="178"/>
    </location>
</feature>
<organism evidence="3 4">
    <name type="scientific">Roseomonas elaeocarpi</name>
    <dbReference type="NCBI Taxonomy" id="907779"/>
    <lineage>
        <taxon>Bacteria</taxon>
        <taxon>Pseudomonadati</taxon>
        <taxon>Pseudomonadota</taxon>
        <taxon>Alphaproteobacteria</taxon>
        <taxon>Acetobacterales</taxon>
        <taxon>Roseomonadaceae</taxon>
        <taxon>Roseomonas</taxon>
    </lineage>
</organism>
<protein>
    <recommendedName>
        <fullName evidence="5">TIGR02301 family protein</fullName>
    </recommendedName>
</protein>
<dbReference type="EMBL" id="JBHLUN010000008">
    <property type="protein sequence ID" value="MFC0408864.1"/>
    <property type="molecule type" value="Genomic_DNA"/>
</dbReference>
<keyword evidence="4" id="KW-1185">Reference proteome</keyword>
<feature type="signal peptide" evidence="2">
    <location>
        <begin position="1"/>
        <end position="24"/>
    </location>
</feature>
<evidence type="ECO:0008006" key="5">
    <source>
        <dbReference type="Google" id="ProtNLM"/>
    </source>
</evidence>
<name>A0ABV6JT10_9PROT</name>
<evidence type="ECO:0000256" key="2">
    <source>
        <dbReference type="SAM" id="SignalP"/>
    </source>
</evidence>
<gene>
    <name evidence="3" type="ORF">ACFFGY_11420</name>
</gene>
<evidence type="ECO:0000313" key="3">
    <source>
        <dbReference type="EMBL" id="MFC0408864.1"/>
    </source>
</evidence>
<evidence type="ECO:0000313" key="4">
    <source>
        <dbReference type="Proteomes" id="UP001589865"/>
    </source>
</evidence>